<evidence type="ECO:0000313" key="2">
    <source>
        <dbReference type="Proteomes" id="UP000234681"/>
    </source>
</evidence>
<dbReference type="AlphaFoldDB" id="A6K3R2"/>
<proteinExistence type="predicted"/>
<dbReference type="Proteomes" id="UP000234681">
    <property type="component" value="Chromosome 2"/>
</dbReference>
<accession>A6K3R2</accession>
<name>A6K3R2_RAT</name>
<dbReference type="EMBL" id="CH474015">
    <property type="protein sequence ID" value="EDL85441.1"/>
    <property type="molecule type" value="Genomic_DNA"/>
</dbReference>
<reference evidence="1 2" key="1">
    <citation type="submission" date="2005-09" db="EMBL/GenBank/DDBJ databases">
        <authorList>
            <person name="Mural R.J."/>
            <person name="Li P.W."/>
            <person name="Adams M.D."/>
            <person name="Amanatides P.G."/>
            <person name="Baden-Tillson H."/>
            <person name="Barnstead M."/>
            <person name="Chin S.H."/>
            <person name="Dew I."/>
            <person name="Evans C.A."/>
            <person name="Ferriera S."/>
            <person name="Flanigan M."/>
            <person name="Fosler C."/>
            <person name="Glodek A."/>
            <person name="Gu Z."/>
            <person name="Holt R.A."/>
            <person name="Jennings D."/>
            <person name="Kraft C.L."/>
            <person name="Lu F."/>
            <person name="Nguyen T."/>
            <person name="Nusskern D.R."/>
            <person name="Pfannkoch C.M."/>
            <person name="Sitter C."/>
            <person name="Sutton G.G."/>
            <person name="Venter J.C."/>
            <person name="Wang Z."/>
            <person name="Woodage T."/>
            <person name="Zheng X.H."/>
            <person name="Zhong F."/>
        </authorList>
    </citation>
    <scope>NUCLEOTIDE SEQUENCE [LARGE SCALE GENOMIC DNA]</scope>
    <source>
        <strain>BN</strain>
        <strain evidence="2">Sprague-Dawley</strain>
    </source>
</reference>
<evidence type="ECO:0000313" key="1">
    <source>
        <dbReference type="EMBL" id="EDL85441.1"/>
    </source>
</evidence>
<gene>
    <name evidence="1" type="ORF">rCG_51866</name>
</gene>
<organism evidence="1 2">
    <name type="scientific">Rattus norvegicus</name>
    <name type="common">Rat</name>
    <dbReference type="NCBI Taxonomy" id="10116"/>
    <lineage>
        <taxon>Eukaryota</taxon>
        <taxon>Metazoa</taxon>
        <taxon>Chordata</taxon>
        <taxon>Craniata</taxon>
        <taxon>Vertebrata</taxon>
        <taxon>Euteleostomi</taxon>
        <taxon>Mammalia</taxon>
        <taxon>Eutheria</taxon>
        <taxon>Euarchontoglires</taxon>
        <taxon>Glires</taxon>
        <taxon>Rodentia</taxon>
        <taxon>Myomorpha</taxon>
        <taxon>Muroidea</taxon>
        <taxon>Muridae</taxon>
        <taxon>Murinae</taxon>
        <taxon>Rattus</taxon>
    </lineage>
</organism>
<protein>
    <submittedName>
        <fullName evidence="1">RCG51866</fullName>
    </submittedName>
</protein>
<sequence length="19" mass="2358">MNKYYPLRSLKKVLKYTVL</sequence>